<dbReference type="PROSITE" id="PS00109">
    <property type="entry name" value="PROTEIN_KINASE_TYR"/>
    <property type="match status" value="1"/>
</dbReference>
<feature type="compositionally biased region" description="Low complexity" evidence="2">
    <location>
        <begin position="13"/>
        <end position="24"/>
    </location>
</feature>
<dbReference type="GO" id="GO:0004674">
    <property type="term" value="F:protein serine/threonine kinase activity"/>
    <property type="evidence" value="ECO:0007669"/>
    <property type="project" value="TreeGrafter"/>
</dbReference>
<sequence length="394" mass="42261">MADGADVESPQESSPASVPLSPAVECLSDCKIEHLNDETSTAPGQVPPLPASTTAPETATKAPTAAADAAAPAGADDDCHPEGRTDSDSDGDEAPSPSGRQSLASYLSRHGLARCELIRVLGKGGFGRCELVRIPPRRDGDEPIIAVRKVLFKRKDGVSRSEVLQQEVRGTQAAKGCDCAVQLLGWSRPRTAKGPHELLLSYVPGVSLSEHLDMLELRRSSKRCNRTLLPVQQIKLLARSVLKAVLHMHNNNMVHGDIRGENVMVDNSGEGVRFVLLDMGVAEPCDDAGVILAGGIGGSWQLAGPEQRDYLLTGVVPPGGLTRAVDLASVGVLIAECVQFHSDHERLSAYMAWEDDMDAWVPEGCRDLCAWLLAPNPCDRPTAQQALEHWWLSE</sequence>
<dbReference type="OrthoDB" id="534005at2759"/>
<dbReference type="PANTHER" id="PTHR24361">
    <property type="entry name" value="MITOGEN-ACTIVATED KINASE KINASE KINASE"/>
    <property type="match status" value="1"/>
</dbReference>
<dbReference type="InterPro" id="IPR053235">
    <property type="entry name" value="Ser_Thr_kinase"/>
</dbReference>
<comment type="caution">
    <text evidence="4">The sequence shown here is derived from an EMBL/GenBank/DDBJ whole genome shotgun (WGS) entry which is preliminary data.</text>
</comment>
<reference evidence="4" key="1">
    <citation type="journal article" date="2020" name="bioRxiv">
        <title>Comparative genomics of Chlamydomonas.</title>
        <authorList>
            <person name="Craig R.J."/>
            <person name="Hasan A.R."/>
            <person name="Ness R.W."/>
            <person name="Keightley P.D."/>
        </authorList>
    </citation>
    <scope>NUCLEOTIDE SEQUENCE</scope>
    <source>
        <strain evidence="4">CCAP 11/173</strain>
    </source>
</reference>
<gene>
    <name evidence="4" type="ORF">HYH02_015093</name>
</gene>
<proteinExistence type="predicted"/>
<evidence type="ECO:0000313" key="4">
    <source>
        <dbReference type="EMBL" id="KAG2425043.1"/>
    </source>
</evidence>
<dbReference type="PANTHER" id="PTHR24361:SF785">
    <property type="entry name" value="DUAL SPECIFICITY MITOGEN-ACTIVATED PROTEIN KINASE KINASE 1"/>
    <property type="match status" value="1"/>
</dbReference>
<keyword evidence="1" id="KW-0067">ATP-binding</keyword>
<dbReference type="InterPro" id="IPR008266">
    <property type="entry name" value="Tyr_kinase_AS"/>
</dbReference>
<evidence type="ECO:0000256" key="1">
    <source>
        <dbReference type="PROSITE-ProRule" id="PRU10141"/>
    </source>
</evidence>
<feature type="compositionally biased region" description="Low complexity" evidence="2">
    <location>
        <begin position="51"/>
        <end position="74"/>
    </location>
</feature>
<name>A0A835SK98_9CHLO</name>
<feature type="compositionally biased region" description="Basic and acidic residues" evidence="2">
    <location>
        <begin position="77"/>
        <end position="87"/>
    </location>
</feature>
<feature type="domain" description="Protein kinase" evidence="3">
    <location>
        <begin position="115"/>
        <end position="392"/>
    </location>
</feature>
<dbReference type="PROSITE" id="PS00107">
    <property type="entry name" value="PROTEIN_KINASE_ATP"/>
    <property type="match status" value="1"/>
</dbReference>
<feature type="binding site" evidence="1">
    <location>
        <position position="149"/>
    </location>
    <ligand>
        <name>ATP</name>
        <dbReference type="ChEBI" id="CHEBI:30616"/>
    </ligand>
</feature>
<dbReference type="GO" id="GO:0005737">
    <property type="term" value="C:cytoplasm"/>
    <property type="evidence" value="ECO:0007669"/>
    <property type="project" value="TreeGrafter"/>
</dbReference>
<feature type="region of interest" description="Disordered" evidence="2">
    <location>
        <begin position="1"/>
        <end position="102"/>
    </location>
</feature>
<dbReference type="EMBL" id="JAEHOD010000119">
    <property type="protein sequence ID" value="KAG2425043.1"/>
    <property type="molecule type" value="Genomic_DNA"/>
</dbReference>
<dbReference type="InterPro" id="IPR017441">
    <property type="entry name" value="Protein_kinase_ATP_BS"/>
</dbReference>
<dbReference type="Pfam" id="PF00069">
    <property type="entry name" value="Pkinase"/>
    <property type="match status" value="1"/>
</dbReference>
<protein>
    <recommendedName>
        <fullName evidence="3">Protein kinase domain-containing protein</fullName>
    </recommendedName>
</protein>
<dbReference type="SMART" id="SM00220">
    <property type="entry name" value="S_TKc"/>
    <property type="match status" value="1"/>
</dbReference>
<evidence type="ECO:0000313" key="5">
    <source>
        <dbReference type="Proteomes" id="UP000613740"/>
    </source>
</evidence>
<organism evidence="4 5">
    <name type="scientific">Chlamydomonas schloesseri</name>
    <dbReference type="NCBI Taxonomy" id="2026947"/>
    <lineage>
        <taxon>Eukaryota</taxon>
        <taxon>Viridiplantae</taxon>
        <taxon>Chlorophyta</taxon>
        <taxon>core chlorophytes</taxon>
        <taxon>Chlorophyceae</taxon>
        <taxon>CS clade</taxon>
        <taxon>Chlamydomonadales</taxon>
        <taxon>Chlamydomonadaceae</taxon>
        <taxon>Chlamydomonas</taxon>
    </lineage>
</organism>
<dbReference type="InterPro" id="IPR000719">
    <property type="entry name" value="Prot_kinase_dom"/>
</dbReference>
<feature type="compositionally biased region" description="Basic and acidic residues" evidence="2">
    <location>
        <begin position="28"/>
        <end position="37"/>
    </location>
</feature>
<keyword evidence="5" id="KW-1185">Reference proteome</keyword>
<evidence type="ECO:0000259" key="3">
    <source>
        <dbReference type="PROSITE" id="PS50011"/>
    </source>
</evidence>
<evidence type="ECO:0000256" key="2">
    <source>
        <dbReference type="SAM" id="MobiDB-lite"/>
    </source>
</evidence>
<keyword evidence="1" id="KW-0547">Nucleotide-binding</keyword>
<dbReference type="AlphaFoldDB" id="A0A835SK98"/>
<dbReference type="Proteomes" id="UP000613740">
    <property type="component" value="Unassembled WGS sequence"/>
</dbReference>
<dbReference type="InterPro" id="IPR011009">
    <property type="entry name" value="Kinase-like_dom_sf"/>
</dbReference>
<dbReference type="PROSITE" id="PS50011">
    <property type="entry name" value="PROTEIN_KINASE_DOM"/>
    <property type="match status" value="1"/>
</dbReference>
<dbReference type="SUPFAM" id="SSF56112">
    <property type="entry name" value="Protein kinase-like (PK-like)"/>
    <property type="match status" value="1"/>
</dbReference>
<dbReference type="GO" id="GO:0005524">
    <property type="term" value="F:ATP binding"/>
    <property type="evidence" value="ECO:0007669"/>
    <property type="project" value="UniProtKB-UniRule"/>
</dbReference>
<dbReference type="Gene3D" id="1.10.510.10">
    <property type="entry name" value="Transferase(Phosphotransferase) domain 1"/>
    <property type="match status" value="1"/>
</dbReference>
<accession>A0A835SK98</accession>